<dbReference type="Pfam" id="PF04545">
    <property type="entry name" value="Sigma70_r4"/>
    <property type="match status" value="1"/>
</dbReference>
<accession>A0A2K4FAS7</accession>
<dbReference type="Gene3D" id="1.10.601.10">
    <property type="entry name" value="RNA Polymerase Primary Sigma Factor"/>
    <property type="match status" value="1"/>
</dbReference>
<dbReference type="GeneID" id="98298656"/>
<comment type="function">
    <text evidence="5">Sigma factors are initiation factors that promote the attachment of RNA polymerase to specific initiation sites and are then released.</text>
</comment>
<dbReference type="CDD" id="cd06171">
    <property type="entry name" value="Sigma70_r4"/>
    <property type="match status" value="1"/>
</dbReference>
<gene>
    <name evidence="8" type="ORF">CD039_09895</name>
</gene>
<evidence type="ECO:0000256" key="1">
    <source>
        <dbReference type="ARBA" id="ARBA00023015"/>
    </source>
</evidence>
<dbReference type="PANTHER" id="PTHR30603:SF60">
    <property type="entry name" value="RNA POLYMERASE SIGMA FACTOR RPOD"/>
    <property type="match status" value="1"/>
</dbReference>
<dbReference type="PRINTS" id="PR00046">
    <property type="entry name" value="SIGMA70FCT"/>
</dbReference>
<dbReference type="InterPro" id="IPR050239">
    <property type="entry name" value="Sigma-70_RNA_pol_init_factors"/>
</dbReference>
<proteinExistence type="inferred from homology"/>
<keyword evidence="4 5" id="KW-0804">Transcription</keyword>
<dbReference type="PROSITE" id="PS00716">
    <property type="entry name" value="SIGMA70_2"/>
    <property type="match status" value="1"/>
</dbReference>
<organism evidence="8 9">
    <name type="scientific">Staphylococcus argensis</name>
    <dbReference type="NCBI Taxonomy" id="1607738"/>
    <lineage>
        <taxon>Bacteria</taxon>
        <taxon>Bacillati</taxon>
        <taxon>Bacillota</taxon>
        <taxon>Bacilli</taxon>
        <taxon>Bacillales</taxon>
        <taxon>Staphylococcaceae</taxon>
        <taxon>Staphylococcus</taxon>
    </lineage>
</organism>
<dbReference type="EMBL" id="PPPX01000016">
    <property type="protein sequence ID" value="POA08387.1"/>
    <property type="molecule type" value="Genomic_DNA"/>
</dbReference>
<keyword evidence="9" id="KW-1185">Reference proteome</keyword>
<dbReference type="Proteomes" id="UP000242712">
    <property type="component" value="Unassembled WGS sequence"/>
</dbReference>
<evidence type="ECO:0000259" key="7">
    <source>
        <dbReference type="PROSITE" id="PS00716"/>
    </source>
</evidence>
<evidence type="ECO:0000259" key="6">
    <source>
        <dbReference type="PROSITE" id="PS00715"/>
    </source>
</evidence>
<dbReference type="InterPro" id="IPR036388">
    <property type="entry name" value="WH-like_DNA-bd_sf"/>
</dbReference>
<keyword evidence="1 5" id="KW-0805">Transcription regulation</keyword>
<dbReference type="SUPFAM" id="SSF88659">
    <property type="entry name" value="Sigma3 and sigma4 domains of RNA polymerase sigma factors"/>
    <property type="match status" value="1"/>
</dbReference>
<evidence type="ECO:0000256" key="2">
    <source>
        <dbReference type="ARBA" id="ARBA00023082"/>
    </source>
</evidence>
<dbReference type="GO" id="GO:0003677">
    <property type="term" value="F:DNA binding"/>
    <property type="evidence" value="ECO:0007669"/>
    <property type="project" value="UniProtKB-KW"/>
</dbReference>
<dbReference type="InterPro" id="IPR013324">
    <property type="entry name" value="RNA_pol_sigma_r3/r4-like"/>
</dbReference>
<dbReference type="InterPro" id="IPR013325">
    <property type="entry name" value="RNA_pol_sigma_r2"/>
</dbReference>
<keyword evidence="3 5" id="KW-0238">DNA-binding</keyword>
<dbReference type="GO" id="GO:0006352">
    <property type="term" value="P:DNA-templated transcription initiation"/>
    <property type="evidence" value="ECO:0007669"/>
    <property type="project" value="InterPro"/>
</dbReference>
<dbReference type="GO" id="GO:0016987">
    <property type="term" value="F:sigma factor activity"/>
    <property type="evidence" value="ECO:0007669"/>
    <property type="project" value="UniProtKB-KW"/>
</dbReference>
<evidence type="ECO:0000256" key="3">
    <source>
        <dbReference type="ARBA" id="ARBA00023125"/>
    </source>
</evidence>
<evidence type="ECO:0000256" key="4">
    <source>
        <dbReference type="ARBA" id="ARBA00023163"/>
    </source>
</evidence>
<dbReference type="SUPFAM" id="SSF88946">
    <property type="entry name" value="Sigma2 domain of RNA polymerase sigma factors"/>
    <property type="match status" value="1"/>
</dbReference>
<comment type="caution">
    <text evidence="8">The sequence shown here is derived from an EMBL/GenBank/DDBJ whole genome shotgun (WGS) entry which is preliminary data.</text>
</comment>
<feature type="domain" description="RNA polymerase sigma-70" evidence="7">
    <location>
        <begin position="352"/>
        <end position="378"/>
    </location>
</feature>
<dbReference type="InterPro" id="IPR014284">
    <property type="entry name" value="RNA_pol_sigma-70_dom"/>
</dbReference>
<feature type="domain" description="RNA polymerase sigma-70" evidence="6">
    <location>
        <begin position="174"/>
        <end position="187"/>
    </location>
</feature>
<sequence>MNNELELLEFLRDYSNGNILTLNFEELLKLFNDQKAPINNYLYGKIFFEKEKGIKFINKLGLYFPDQAKQDEANNEEVNEASIDNNDITELIDEDDDFFDDITESEEFTDIKDIDLVTKVDTYKFNDIYFDRLQENEDNIDVITQLVNANQKLVHKIASRYQKSISGSILDFDDLVSSGNLGLLKAIDKFDPSLGYQFSTYATWWIKQKITRDIADKKLTIRLPVHLIENLNKLNNLLKKYGGLPDHEIESICTREMNITKEKFNELLEIDKIFNNNSASLQSLIGKNSDTTLGEMVDYKQNLYQQESIIPEEIVTRNIFREEMEEYFSFILTDKQEDILKQRIGWSGEPKTLEEIGNNYGVTRERIRQIEAKSLDKLRKKLERDGIRRYLEEL</sequence>
<dbReference type="PANTHER" id="PTHR30603">
    <property type="entry name" value="RNA POLYMERASE SIGMA FACTOR RPO"/>
    <property type="match status" value="1"/>
</dbReference>
<evidence type="ECO:0000313" key="9">
    <source>
        <dbReference type="Proteomes" id="UP000242712"/>
    </source>
</evidence>
<dbReference type="InterPro" id="IPR007630">
    <property type="entry name" value="RNA_pol_sigma70_r4"/>
</dbReference>
<dbReference type="RefSeq" id="WP_103372173.1">
    <property type="nucleotide sequence ID" value="NZ_CBCRVO010000002.1"/>
</dbReference>
<protein>
    <recommendedName>
        <fullName evidence="5">RNA polymerase sigma factor</fullName>
    </recommendedName>
</protein>
<dbReference type="AlphaFoldDB" id="A0A2K4FAS7"/>
<dbReference type="InterPro" id="IPR007627">
    <property type="entry name" value="RNA_pol_sigma70_r2"/>
</dbReference>
<dbReference type="InterPro" id="IPR000943">
    <property type="entry name" value="RNA_pol_sigma70"/>
</dbReference>
<dbReference type="OrthoDB" id="9809557at2"/>
<dbReference type="NCBIfam" id="TIGR02937">
    <property type="entry name" value="sigma70-ECF"/>
    <property type="match status" value="1"/>
</dbReference>
<reference evidence="8 9" key="1">
    <citation type="submission" date="2017-08" db="EMBL/GenBank/DDBJ databases">
        <title>Draft genome sequences of 64 type strains of genus Staph aureus.</title>
        <authorList>
            <person name="Cole K."/>
            <person name="Golubchik T."/>
            <person name="Russell J."/>
            <person name="Foster D."/>
            <person name="Llewelyn M."/>
            <person name="Wilson D."/>
            <person name="Crook D."/>
            <person name="Paul J."/>
        </authorList>
    </citation>
    <scope>NUCLEOTIDE SEQUENCE [LARGE SCALE GENOMIC DNA]</scope>
    <source>
        <strain evidence="8 9">DSM 29875</strain>
    </source>
</reference>
<name>A0A2K4FAS7_9STAP</name>
<comment type="similarity">
    <text evidence="5">Belongs to the sigma-70 factor family.</text>
</comment>
<dbReference type="PROSITE" id="PS00715">
    <property type="entry name" value="SIGMA70_1"/>
    <property type="match status" value="1"/>
</dbReference>
<keyword evidence="2 5" id="KW-0731">Sigma factor</keyword>
<evidence type="ECO:0000313" key="8">
    <source>
        <dbReference type="EMBL" id="POA08387.1"/>
    </source>
</evidence>
<dbReference type="Pfam" id="PF04542">
    <property type="entry name" value="Sigma70_r2"/>
    <property type="match status" value="1"/>
</dbReference>
<evidence type="ECO:0000256" key="5">
    <source>
        <dbReference type="RuleBase" id="RU362124"/>
    </source>
</evidence>
<dbReference type="Gene3D" id="1.10.10.10">
    <property type="entry name" value="Winged helix-like DNA-binding domain superfamily/Winged helix DNA-binding domain"/>
    <property type="match status" value="2"/>
</dbReference>